<gene>
    <name evidence="1" type="primary">eiDWFOrf1</name>
</gene>
<evidence type="ECO:0000313" key="1">
    <source>
        <dbReference type="EMBL" id="ADV36449.1"/>
    </source>
</evidence>
<organism evidence="1">
    <name type="scientific">Edwardsiella phage eiDWF</name>
    <dbReference type="NCBI Taxonomy" id="945084"/>
    <lineage>
        <taxon>Viruses</taxon>
    </lineage>
</organism>
<sequence length="79" mass="8643">MVLFSILCTFTARILAGLFIATHLADRPVSVWRPAGGAGVFVEFVQRLFHAAAAAHFQDAFIKAHFSNHGKFSGNKARQ</sequence>
<reference evidence="1" key="1">
    <citation type="submission" date="2010-12" db="EMBL/GenBank/DDBJ databases">
        <authorList>
            <person name="Carrias A.A."/>
            <person name="Welch T.J."/>
            <person name="Waldbieser G.C."/>
            <person name="Mead D.A."/>
            <person name="Terhune J.S."/>
            <person name="Liles M.R."/>
        </authorList>
    </citation>
    <scope>NUCLEOTIDE SEQUENCE</scope>
</reference>
<accession>E7EKU4</accession>
<dbReference type="EMBL" id="HQ824602">
    <property type="protein sequence ID" value="ADV36449.1"/>
    <property type="molecule type" value="Genomic_DNA"/>
</dbReference>
<reference evidence="1" key="2">
    <citation type="journal article" date="2011" name="Virol. J.">
        <title>Comparative genomic analysis of bacteriophages specific to the channel catfish pathogen Edwardsiella ictaluri.</title>
        <authorList>
            <person name="Carrias A."/>
            <person name="Welch T.J."/>
            <person name="Waldbieser G.C."/>
            <person name="Mead D.A."/>
            <person name="Terhune J.S."/>
            <person name="Liles M.R."/>
        </authorList>
    </citation>
    <scope>NUCLEOTIDE SEQUENCE</scope>
</reference>
<protein>
    <submittedName>
        <fullName evidence="1">Uncharacterized protein eiDWFOrf1</fullName>
    </submittedName>
</protein>
<proteinExistence type="predicted"/>
<name>E7EKU4_9VIRU</name>